<accession>A0A6C0DND7</accession>
<evidence type="ECO:0000313" key="1">
    <source>
        <dbReference type="EMBL" id="QHT18428.1"/>
    </source>
</evidence>
<dbReference type="AlphaFoldDB" id="A0A6C0DND7"/>
<proteinExistence type="predicted"/>
<protein>
    <submittedName>
        <fullName evidence="1">Uncharacterized protein</fullName>
    </submittedName>
</protein>
<dbReference type="EMBL" id="MN739655">
    <property type="protein sequence ID" value="QHT18428.1"/>
    <property type="molecule type" value="Genomic_DNA"/>
</dbReference>
<organism evidence="1">
    <name type="scientific">viral metagenome</name>
    <dbReference type="NCBI Taxonomy" id="1070528"/>
    <lineage>
        <taxon>unclassified sequences</taxon>
        <taxon>metagenomes</taxon>
        <taxon>organismal metagenomes</taxon>
    </lineage>
</organism>
<reference evidence="1" key="1">
    <citation type="journal article" date="2020" name="Nature">
        <title>Giant virus diversity and host interactions through global metagenomics.</title>
        <authorList>
            <person name="Schulz F."/>
            <person name="Roux S."/>
            <person name="Paez-Espino D."/>
            <person name="Jungbluth S."/>
            <person name="Walsh D.A."/>
            <person name="Denef V.J."/>
            <person name="McMahon K.D."/>
            <person name="Konstantinidis K.T."/>
            <person name="Eloe-Fadrosh E.A."/>
            <person name="Kyrpides N.C."/>
            <person name="Woyke T."/>
        </authorList>
    </citation>
    <scope>NUCLEOTIDE SEQUENCE</scope>
    <source>
        <strain evidence="1">GVMAG-M-3300023174-46</strain>
    </source>
</reference>
<name>A0A6C0DND7_9ZZZZ</name>
<sequence>MSQDYTPKLRYLPGGGVTSTNFVFQTLDFQNAANSVYVQKSTVDAGYASSNSSRVYTFKSDRERMQYILGQTALRPKCSGY</sequence>